<organism evidence="7">
    <name type="scientific">hot springs metagenome</name>
    <dbReference type="NCBI Taxonomy" id="433727"/>
    <lineage>
        <taxon>unclassified sequences</taxon>
        <taxon>metagenomes</taxon>
        <taxon>ecological metagenomes</taxon>
    </lineage>
</organism>
<evidence type="ECO:0000256" key="5">
    <source>
        <dbReference type="ARBA" id="ARBA00023136"/>
    </source>
</evidence>
<evidence type="ECO:0000256" key="2">
    <source>
        <dbReference type="ARBA" id="ARBA00022475"/>
    </source>
</evidence>
<accession>A0A5J4L097</accession>
<dbReference type="GO" id="GO:0005886">
    <property type="term" value="C:plasma membrane"/>
    <property type="evidence" value="ECO:0007669"/>
    <property type="project" value="UniProtKB-SubCell"/>
</dbReference>
<dbReference type="PANTHER" id="PTHR37937">
    <property type="entry name" value="CONJUGATIVE TRANSFER: DNA TRANSPORT"/>
    <property type="match status" value="1"/>
</dbReference>
<sequence length="263" mass="28965">MAERIDDIYNLLEAVQLAGDLQRIASSPQDYFNKVTTSLRVALTELCVGSIGRIVGKAIENPFIKRLEQGERAILIVQLGSMTGGQASFNLAKVIFSSISKFVGRIFLSDRKVHPPLSTIIDECQSVLYKGIDDSLAKGGGANWWISLFCQDPSQVWGALGKDYGNVIFGNTNTRGFMRCPNTESAQYASDHFGTADFLSPVLSISGSATVRETEKPRVKPDIFMDLNPRQFYLKTYSGNYYGKTSKVSPANIKIQYPGIDVL</sequence>
<dbReference type="AlphaFoldDB" id="A0A5J4L097"/>
<dbReference type="Gene3D" id="3.40.50.300">
    <property type="entry name" value="P-loop containing nucleotide triphosphate hydrolases"/>
    <property type="match status" value="1"/>
</dbReference>
<dbReference type="InterPro" id="IPR051539">
    <property type="entry name" value="T4SS-coupling_protein"/>
</dbReference>
<gene>
    <name evidence="7" type="ORF">A45J_2720</name>
</gene>
<comment type="subcellular location">
    <subcellularLocation>
        <location evidence="1">Cell membrane</location>
        <topology evidence="1">Multi-pass membrane protein</topology>
    </subcellularLocation>
</comment>
<dbReference type="InterPro" id="IPR032689">
    <property type="entry name" value="TraG-D_C"/>
</dbReference>
<keyword evidence="5" id="KW-0472">Membrane</keyword>
<name>A0A5J4L097_9ZZZZ</name>
<dbReference type="Pfam" id="PF12696">
    <property type="entry name" value="TraG-D_C"/>
    <property type="match status" value="1"/>
</dbReference>
<dbReference type="InterPro" id="IPR027417">
    <property type="entry name" value="P-loop_NTPase"/>
</dbReference>
<dbReference type="SUPFAM" id="SSF52540">
    <property type="entry name" value="P-loop containing nucleoside triphosphate hydrolases"/>
    <property type="match status" value="1"/>
</dbReference>
<keyword evidence="4" id="KW-1133">Transmembrane helix</keyword>
<keyword evidence="3" id="KW-0812">Transmembrane</keyword>
<keyword evidence="2" id="KW-1003">Cell membrane</keyword>
<feature type="domain" description="TraD/TraG TraM recognition site" evidence="6">
    <location>
        <begin position="116"/>
        <end position="200"/>
    </location>
</feature>
<dbReference type="EMBL" id="BLAB01000002">
    <property type="protein sequence ID" value="GER94954.1"/>
    <property type="molecule type" value="Genomic_DNA"/>
</dbReference>
<proteinExistence type="predicted"/>
<evidence type="ECO:0000256" key="1">
    <source>
        <dbReference type="ARBA" id="ARBA00004651"/>
    </source>
</evidence>
<reference evidence="7" key="1">
    <citation type="submission" date="2019-10" db="EMBL/GenBank/DDBJ databases">
        <title>Metagenomic sequencing of thiosulfate-disproportionating enrichment culture.</title>
        <authorList>
            <person name="Umezawa K."/>
            <person name="Kojima H."/>
            <person name="Fukui M."/>
        </authorList>
    </citation>
    <scope>NUCLEOTIDE SEQUENCE</scope>
    <source>
        <strain evidence="7">45J</strain>
    </source>
</reference>
<dbReference type="CDD" id="cd01127">
    <property type="entry name" value="TrwB_TraG_TraD_VirD4"/>
    <property type="match status" value="1"/>
</dbReference>
<protein>
    <recommendedName>
        <fullName evidence="6">TraD/TraG TraM recognition site domain-containing protein</fullName>
    </recommendedName>
</protein>
<evidence type="ECO:0000256" key="3">
    <source>
        <dbReference type="ARBA" id="ARBA00022692"/>
    </source>
</evidence>
<evidence type="ECO:0000256" key="4">
    <source>
        <dbReference type="ARBA" id="ARBA00022989"/>
    </source>
</evidence>
<evidence type="ECO:0000313" key="7">
    <source>
        <dbReference type="EMBL" id="GER94954.1"/>
    </source>
</evidence>
<evidence type="ECO:0000259" key="6">
    <source>
        <dbReference type="Pfam" id="PF12696"/>
    </source>
</evidence>
<comment type="caution">
    <text evidence="7">The sequence shown here is derived from an EMBL/GenBank/DDBJ whole genome shotgun (WGS) entry which is preliminary data.</text>
</comment>
<dbReference type="PANTHER" id="PTHR37937:SF1">
    <property type="entry name" value="CONJUGATIVE TRANSFER: DNA TRANSPORT"/>
    <property type="match status" value="1"/>
</dbReference>